<dbReference type="EMBL" id="KI965394">
    <property type="protein sequence ID" value="EUD74378.1"/>
    <property type="molecule type" value="Genomic_DNA"/>
</dbReference>
<protein>
    <recommendedName>
        <fullName evidence="4">Fam-b protein</fullName>
    </recommendedName>
</protein>
<dbReference type="AlphaFoldDB" id="W7ASG7"/>
<evidence type="ECO:0000313" key="3">
    <source>
        <dbReference type="Proteomes" id="UP000030659"/>
    </source>
</evidence>
<sequence length="200" mass="23546">MIRIKIILLFIFPYLFLNISGSVKILNNDALYNCSSVLCSYDKLSNIHENSKAILTELENLLFDVRDEKSVHQSENEYNKRLDLEIKFPDKKDYDDSLYLSSDQDYENEMSYMNPVPYIIINSLDSDDLKRSILVKKKANTIKNHDLIFMQNYVHLFNQNLYFISFLFKNDDINELDNSEERSLANEEEIDVAFSKILQV</sequence>
<feature type="signal peptide" evidence="1">
    <location>
        <begin position="1"/>
        <end position="21"/>
    </location>
</feature>
<organism evidence="2 3">
    <name type="scientific">Plasmodium vinckei petteri</name>
    <dbReference type="NCBI Taxonomy" id="138298"/>
    <lineage>
        <taxon>Eukaryota</taxon>
        <taxon>Sar</taxon>
        <taxon>Alveolata</taxon>
        <taxon>Apicomplexa</taxon>
        <taxon>Aconoidasida</taxon>
        <taxon>Haemosporida</taxon>
        <taxon>Plasmodiidae</taxon>
        <taxon>Plasmodium</taxon>
        <taxon>Plasmodium (Vinckeia)</taxon>
    </lineage>
</organism>
<evidence type="ECO:0000313" key="2">
    <source>
        <dbReference type="EMBL" id="EUD74378.1"/>
    </source>
</evidence>
<gene>
    <name evidence="2" type="ORF">YYG_00328</name>
</gene>
<reference evidence="2 3" key="1">
    <citation type="submission" date="2013-02" db="EMBL/GenBank/DDBJ databases">
        <title>The Genome Sequence of Plasmodium vinckei petteri CR.</title>
        <authorList>
            <consortium name="The Broad Institute Genome Sequencing Platform"/>
            <consortium name="The Broad Institute Genome Sequencing Center for Infectious Disease"/>
            <person name="Neafsey D."/>
            <person name="Cheeseman I."/>
            <person name="Volkman S."/>
            <person name="Adams J."/>
            <person name="Walker B."/>
            <person name="Young S.K."/>
            <person name="Zeng Q."/>
            <person name="Gargeya S."/>
            <person name="Fitzgerald M."/>
            <person name="Haas B."/>
            <person name="Abouelleil A."/>
            <person name="Alvarado L."/>
            <person name="Arachchi H.M."/>
            <person name="Berlin A.M."/>
            <person name="Chapman S.B."/>
            <person name="Dewar J."/>
            <person name="Goldberg J."/>
            <person name="Griggs A."/>
            <person name="Gujja S."/>
            <person name="Hansen M."/>
            <person name="Howarth C."/>
            <person name="Imamovic A."/>
            <person name="Larimer J."/>
            <person name="McCowan C."/>
            <person name="Murphy C."/>
            <person name="Neiman D."/>
            <person name="Pearson M."/>
            <person name="Priest M."/>
            <person name="Roberts A."/>
            <person name="Saif S."/>
            <person name="Shea T."/>
            <person name="Sisk P."/>
            <person name="Sykes S."/>
            <person name="Wortman J."/>
            <person name="Nusbaum C."/>
            <person name="Birren B."/>
        </authorList>
    </citation>
    <scope>NUCLEOTIDE SEQUENCE [LARGE SCALE GENOMIC DNA]</scope>
    <source>
        <strain evidence="2 3">CR</strain>
    </source>
</reference>
<accession>W7ASG7</accession>
<feature type="chain" id="PRO_5004888340" description="Fam-b protein" evidence="1">
    <location>
        <begin position="22"/>
        <end position="200"/>
    </location>
</feature>
<evidence type="ECO:0000256" key="1">
    <source>
        <dbReference type="SAM" id="SignalP"/>
    </source>
</evidence>
<evidence type="ECO:0008006" key="4">
    <source>
        <dbReference type="Google" id="ProtNLM"/>
    </source>
</evidence>
<keyword evidence="1" id="KW-0732">Signal</keyword>
<proteinExistence type="predicted"/>
<dbReference type="Proteomes" id="UP000030659">
    <property type="component" value="Unassembled WGS sequence"/>
</dbReference>
<name>W7ASG7_PLAVN</name>